<feature type="domain" description="Argininosuccinate lyase C-terminal" evidence="9">
    <location>
        <begin position="365"/>
        <end position="433"/>
    </location>
</feature>
<dbReference type="Gene3D" id="1.10.40.30">
    <property type="entry name" value="Fumarase/aspartase (C-terminal domain)"/>
    <property type="match status" value="1"/>
</dbReference>
<dbReference type="GO" id="GO:0005829">
    <property type="term" value="C:cytosol"/>
    <property type="evidence" value="ECO:0007669"/>
    <property type="project" value="TreeGrafter"/>
</dbReference>
<evidence type="ECO:0000256" key="3">
    <source>
        <dbReference type="ARBA" id="ARBA00012338"/>
    </source>
</evidence>
<dbReference type="NCBIfam" id="TIGR00838">
    <property type="entry name" value="argH"/>
    <property type="match status" value="1"/>
</dbReference>
<dbReference type="PANTHER" id="PTHR43814">
    <property type="entry name" value="ARGININOSUCCINATE LYASE"/>
    <property type="match status" value="1"/>
</dbReference>
<keyword evidence="5 7" id="KW-0028">Amino-acid biosynthesis</keyword>
<dbReference type="InterPro" id="IPR000362">
    <property type="entry name" value="Fumarate_lyase_fam"/>
</dbReference>
<dbReference type="Proteomes" id="UP001165427">
    <property type="component" value="Unassembled WGS sequence"/>
</dbReference>
<dbReference type="FunFam" id="1.10.40.30:FF:000001">
    <property type="entry name" value="Argininosuccinate lyase"/>
    <property type="match status" value="1"/>
</dbReference>
<evidence type="ECO:0000259" key="8">
    <source>
        <dbReference type="Pfam" id="PF00206"/>
    </source>
</evidence>
<dbReference type="HAMAP" id="MF_00006">
    <property type="entry name" value="Arg_succ_lyase"/>
    <property type="match status" value="1"/>
</dbReference>
<dbReference type="InterPro" id="IPR024083">
    <property type="entry name" value="Fumarase/histidase_N"/>
</dbReference>
<proteinExistence type="inferred from homology"/>
<dbReference type="InterPro" id="IPR009049">
    <property type="entry name" value="Argininosuccinate_lyase"/>
</dbReference>
<keyword evidence="6 7" id="KW-0456">Lyase</keyword>
<keyword evidence="4 7" id="KW-0055">Arginine biosynthesis</keyword>
<comment type="caution">
    <text evidence="10">The sequence shown here is derived from an EMBL/GenBank/DDBJ whole genome shotgun (WGS) entry which is preliminary data.</text>
</comment>
<dbReference type="FunFam" id="1.10.275.10:FF:000002">
    <property type="entry name" value="Argininosuccinate lyase"/>
    <property type="match status" value="1"/>
</dbReference>
<dbReference type="Gene3D" id="1.20.200.10">
    <property type="entry name" value="Fumarase/aspartase (Central domain)"/>
    <property type="match status" value="1"/>
</dbReference>
<evidence type="ECO:0000256" key="5">
    <source>
        <dbReference type="ARBA" id="ARBA00022605"/>
    </source>
</evidence>
<dbReference type="FunFam" id="1.20.200.10:FF:000002">
    <property type="entry name" value="Argininosuccinate lyase"/>
    <property type="match status" value="1"/>
</dbReference>
<dbReference type="PRINTS" id="PR00145">
    <property type="entry name" value="ARGSUCLYASE"/>
</dbReference>
<gene>
    <name evidence="7 10" type="primary">argH</name>
    <name evidence="10" type="ORF">MRX98_18470</name>
</gene>
<dbReference type="Pfam" id="PF14698">
    <property type="entry name" value="ASL_C2"/>
    <property type="match status" value="1"/>
</dbReference>
<dbReference type="GO" id="GO:0004056">
    <property type="term" value="F:argininosuccinate lyase activity"/>
    <property type="evidence" value="ECO:0007669"/>
    <property type="project" value="UniProtKB-UniRule"/>
</dbReference>
<comment type="subcellular location">
    <subcellularLocation>
        <location evidence="7">Cytoplasm</location>
    </subcellularLocation>
</comment>
<comment type="pathway">
    <text evidence="2 7">Amino-acid biosynthesis; L-arginine biosynthesis; L-arginine from L-ornithine and carbamoyl phosphate: step 3/3.</text>
</comment>
<dbReference type="PROSITE" id="PS00163">
    <property type="entry name" value="FUMARATE_LYASES"/>
    <property type="match status" value="1"/>
</dbReference>
<dbReference type="InterPro" id="IPR022761">
    <property type="entry name" value="Fumarate_lyase_N"/>
</dbReference>
<sequence length="464" mass="51907">MSEKPWDGRFAERTDTSVEAFTSSIQIDKRLYPYDIEGSVAHCRMLAKVGVITEDESAALVEGLWRIQRELDQGHFQFDDSLEDIHMHIEARLLQEVGKVARKLHTARSRNDQVALDTRMFLRDATGRIIEGLRALRGVLVALADRHLDVILPGYTHLQRAQPVLLAHHWMAYYEMFTRDAERFGDSLKRTNVMPLGAAALAGTTYPIDRHYTAELLHFPAVAANSMDAVADRDFILEFLAAASICMVHFSRLSEELVIWSSSEFRFIELADAFSTGSSIMPQKKNPDIPELIRGKTGRVFGDLMALLTLMKSLPLAYNRDMQEDKPPLFDAVDTLQGCLDITIKMLPTIKVKPDVMRQSASVGFLNATDLADYLVGRGVPFRNAHSIAGRCVAHALAQGKELHHLTLQELQNFSKVIEADLFDHLTLEHMINRRQSYGGTATENVRAAIAAAGKRLAEEKVAA</sequence>
<comment type="similarity">
    <text evidence="7">Belongs to the lyase 1 family. Argininosuccinate lyase subfamily.</text>
</comment>
<keyword evidence="11" id="KW-1185">Reference proteome</keyword>
<dbReference type="Gene3D" id="1.10.275.10">
    <property type="entry name" value="Fumarase/aspartase (N-terminal domain)"/>
    <property type="match status" value="1"/>
</dbReference>
<dbReference type="RefSeq" id="WP_246913535.1">
    <property type="nucleotide sequence ID" value="NZ_JALJRB010000028.1"/>
</dbReference>
<evidence type="ECO:0000256" key="4">
    <source>
        <dbReference type="ARBA" id="ARBA00022571"/>
    </source>
</evidence>
<dbReference type="PANTHER" id="PTHR43814:SF1">
    <property type="entry name" value="ARGININOSUCCINATE LYASE"/>
    <property type="match status" value="1"/>
</dbReference>
<evidence type="ECO:0000256" key="7">
    <source>
        <dbReference type="HAMAP-Rule" id="MF_00006"/>
    </source>
</evidence>
<dbReference type="SUPFAM" id="SSF48557">
    <property type="entry name" value="L-aspartase-like"/>
    <property type="match status" value="1"/>
</dbReference>
<dbReference type="Pfam" id="PF00206">
    <property type="entry name" value="Lyase_1"/>
    <property type="match status" value="1"/>
</dbReference>
<reference evidence="10" key="1">
    <citation type="submission" date="2022-04" db="EMBL/GenBank/DDBJ databases">
        <title>Desulfatitalea alkaliphila sp. nov., a novel anaerobic sulfate-reducing bacterium isolated from terrestrial mud volcano, Taman Peninsula, Russia.</title>
        <authorList>
            <person name="Khomyakova M.A."/>
            <person name="Merkel A.Y."/>
            <person name="Slobodkin A.I."/>
        </authorList>
    </citation>
    <scope>NUCLEOTIDE SEQUENCE</scope>
    <source>
        <strain evidence="10">M08but</strain>
    </source>
</reference>
<evidence type="ECO:0000313" key="11">
    <source>
        <dbReference type="Proteomes" id="UP001165427"/>
    </source>
</evidence>
<keyword evidence="7" id="KW-0963">Cytoplasm</keyword>
<dbReference type="InterPro" id="IPR020557">
    <property type="entry name" value="Fumarate_lyase_CS"/>
</dbReference>
<dbReference type="CDD" id="cd01359">
    <property type="entry name" value="Argininosuccinate_lyase"/>
    <property type="match status" value="1"/>
</dbReference>
<evidence type="ECO:0000313" key="10">
    <source>
        <dbReference type="EMBL" id="MCJ8502568.1"/>
    </source>
</evidence>
<evidence type="ECO:0000256" key="6">
    <source>
        <dbReference type="ARBA" id="ARBA00023239"/>
    </source>
</evidence>
<dbReference type="AlphaFoldDB" id="A0AA41RCR3"/>
<evidence type="ECO:0000256" key="2">
    <source>
        <dbReference type="ARBA" id="ARBA00004941"/>
    </source>
</evidence>
<organism evidence="10 11">
    <name type="scientific">Desulfatitalea alkaliphila</name>
    <dbReference type="NCBI Taxonomy" id="2929485"/>
    <lineage>
        <taxon>Bacteria</taxon>
        <taxon>Pseudomonadati</taxon>
        <taxon>Thermodesulfobacteriota</taxon>
        <taxon>Desulfobacteria</taxon>
        <taxon>Desulfobacterales</taxon>
        <taxon>Desulfosarcinaceae</taxon>
        <taxon>Desulfatitalea</taxon>
    </lineage>
</organism>
<dbReference type="GO" id="GO:0042450">
    <property type="term" value="P:L-arginine biosynthetic process via ornithine"/>
    <property type="evidence" value="ECO:0007669"/>
    <property type="project" value="UniProtKB-UniRule"/>
</dbReference>
<dbReference type="InterPro" id="IPR008948">
    <property type="entry name" value="L-Aspartase-like"/>
</dbReference>
<protein>
    <recommendedName>
        <fullName evidence="3 7">Argininosuccinate lyase</fullName>
        <shortName evidence="7">ASAL</shortName>
        <ecNumber evidence="3 7">4.3.2.1</ecNumber>
    </recommendedName>
    <alternativeName>
        <fullName evidence="7">Arginosuccinase</fullName>
    </alternativeName>
</protein>
<dbReference type="EC" id="4.3.2.1" evidence="3 7"/>
<name>A0AA41RCR3_9BACT</name>
<comment type="catalytic activity">
    <reaction evidence="1 7">
        <text>2-(N(omega)-L-arginino)succinate = fumarate + L-arginine</text>
        <dbReference type="Rhea" id="RHEA:24020"/>
        <dbReference type="ChEBI" id="CHEBI:29806"/>
        <dbReference type="ChEBI" id="CHEBI:32682"/>
        <dbReference type="ChEBI" id="CHEBI:57472"/>
        <dbReference type="EC" id="4.3.2.1"/>
    </reaction>
</comment>
<evidence type="ECO:0000259" key="9">
    <source>
        <dbReference type="Pfam" id="PF14698"/>
    </source>
</evidence>
<feature type="domain" description="Fumarate lyase N-terminal" evidence="8">
    <location>
        <begin position="8"/>
        <end position="302"/>
    </location>
</feature>
<dbReference type="EMBL" id="JALJRB010000028">
    <property type="protein sequence ID" value="MCJ8502568.1"/>
    <property type="molecule type" value="Genomic_DNA"/>
</dbReference>
<dbReference type="InterPro" id="IPR029419">
    <property type="entry name" value="Arg_succ_lyase_C"/>
</dbReference>
<dbReference type="PRINTS" id="PR00149">
    <property type="entry name" value="FUMRATELYASE"/>
</dbReference>
<accession>A0AA41RCR3</accession>
<evidence type="ECO:0000256" key="1">
    <source>
        <dbReference type="ARBA" id="ARBA00000985"/>
    </source>
</evidence>